<protein>
    <submittedName>
        <fullName evidence="1">Uncharacterized protein</fullName>
    </submittedName>
</protein>
<dbReference type="AlphaFoldDB" id="K3UHX1"/>
<dbReference type="EMBL" id="AFNW01000288">
    <property type="protein sequence ID" value="EKJ71451.1"/>
    <property type="molecule type" value="Genomic_DNA"/>
</dbReference>
<accession>K3UHX1</accession>
<evidence type="ECO:0000313" key="2">
    <source>
        <dbReference type="Proteomes" id="UP000007978"/>
    </source>
</evidence>
<dbReference type="GeneID" id="20367002"/>
<organism evidence="1 2">
    <name type="scientific">Fusarium pseudograminearum (strain CS3096)</name>
    <name type="common">Wheat and barley crown-rot fungus</name>
    <dbReference type="NCBI Taxonomy" id="1028729"/>
    <lineage>
        <taxon>Eukaryota</taxon>
        <taxon>Fungi</taxon>
        <taxon>Dikarya</taxon>
        <taxon>Ascomycota</taxon>
        <taxon>Pezizomycotina</taxon>
        <taxon>Sordariomycetes</taxon>
        <taxon>Hypocreomycetidae</taxon>
        <taxon>Hypocreales</taxon>
        <taxon>Nectriaceae</taxon>
        <taxon>Fusarium</taxon>
    </lineage>
</organism>
<sequence>MGCSDDAKLDEGVRYHCLDHPDILLPWNVTQTWADGNLSNAGFGVDHVPLSDTLCQDSLLPPRNSSSPCDTVGFY</sequence>
<dbReference type="KEGG" id="fpu:FPSE_08384"/>
<dbReference type="HOGENOM" id="CLU_2671195_0_0_1"/>
<evidence type="ECO:0000313" key="1">
    <source>
        <dbReference type="EMBL" id="EKJ71451.1"/>
    </source>
</evidence>
<dbReference type="Proteomes" id="UP000007978">
    <property type="component" value="Chromosome 2"/>
</dbReference>
<proteinExistence type="predicted"/>
<comment type="caution">
    <text evidence="1">The sequence shown here is derived from an EMBL/GenBank/DDBJ whole genome shotgun (WGS) entry which is preliminary data.</text>
</comment>
<reference evidence="1 2" key="1">
    <citation type="journal article" date="2012" name="PLoS Pathog.">
        <title>Comparative pathogenomics reveals horizontally acquired novel virulence genes in fungi infecting cereal hosts.</title>
        <authorList>
            <person name="Gardiner D.M."/>
            <person name="McDonald M.C."/>
            <person name="Covarelli L."/>
            <person name="Solomon P.S."/>
            <person name="Rusu A.G."/>
            <person name="Marshall M."/>
            <person name="Kazan K."/>
            <person name="Chakraborty S."/>
            <person name="McDonald B.A."/>
            <person name="Manners J.M."/>
        </authorList>
    </citation>
    <scope>NUCLEOTIDE SEQUENCE [LARGE SCALE GENOMIC DNA]</scope>
    <source>
        <strain evidence="1 2">CS3096</strain>
    </source>
</reference>
<name>K3UHX1_FUSPC</name>
<dbReference type="RefSeq" id="XP_009259777.1">
    <property type="nucleotide sequence ID" value="XM_009261502.1"/>
</dbReference>
<keyword evidence="2" id="KW-1185">Reference proteome</keyword>
<gene>
    <name evidence="1" type="ORF">FPSE_08384</name>
</gene>